<feature type="compositionally biased region" description="Basic and acidic residues" evidence="1">
    <location>
        <begin position="411"/>
        <end position="424"/>
    </location>
</feature>
<name>A0A2S5B8S7_9BASI</name>
<evidence type="ECO:0000313" key="2">
    <source>
        <dbReference type="EMBL" id="POY73183.1"/>
    </source>
</evidence>
<reference evidence="2 3" key="1">
    <citation type="journal article" date="2018" name="Front. Microbiol.">
        <title>Prospects for Fungal Bioremediation of Acidic Radioactive Waste Sites: Characterization and Genome Sequence of Rhodotorula taiwanensis MD1149.</title>
        <authorList>
            <person name="Tkavc R."/>
            <person name="Matrosova V.Y."/>
            <person name="Grichenko O.E."/>
            <person name="Gostincar C."/>
            <person name="Volpe R.P."/>
            <person name="Klimenkova P."/>
            <person name="Gaidamakova E.K."/>
            <person name="Zhou C.E."/>
            <person name="Stewart B.J."/>
            <person name="Lyman M.G."/>
            <person name="Malfatti S.A."/>
            <person name="Rubinfeld B."/>
            <person name="Courtot M."/>
            <person name="Singh J."/>
            <person name="Dalgard C.L."/>
            <person name="Hamilton T."/>
            <person name="Frey K.G."/>
            <person name="Gunde-Cimerman N."/>
            <person name="Dugan L."/>
            <person name="Daly M.J."/>
        </authorList>
    </citation>
    <scope>NUCLEOTIDE SEQUENCE [LARGE SCALE GENOMIC DNA]</scope>
    <source>
        <strain evidence="2 3">MD1149</strain>
    </source>
</reference>
<evidence type="ECO:0000256" key="1">
    <source>
        <dbReference type="SAM" id="MobiDB-lite"/>
    </source>
</evidence>
<comment type="caution">
    <text evidence="2">The sequence shown here is derived from an EMBL/GenBank/DDBJ whole genome shotgun (WGS) entry which is preliminary data.</text>
</comment>
<feature type="region of interest" description="Disordered" evidence="1">
    <location>
        <begin position="1"/>
        <end position="22"/>
    </location>
</feature>
<dbReference type="AlphaFoldDB" id="A0A2S5B8S7"/>
<dbReference type="OrthoDB" id="2530518at2759"/>
<evidence type="ECO:0000313" key="3">
    <source>
        <dbReference type="Proteomes" id="UP000237144"/>
    </source>
</evidence>
<organism evidence="2 3">
    <name type="scientific">Rhodotorula taiwanensis</name>
    <dbReference type="NCBI Taxonomy" id="741276"/>
    <lineage>
        <taxon>Eukaryota</taxon>
        <taxon>Fungi</taxon>
        <taxon>Dikarya</taxon>
        <taxon>Basidiomycota</taxon>
        <taxon>Pucciniomycotina</taxon>
        <taxon>Microbotryomycetes</taxon>
        <taxon>Sporidiobolales</taxon>
        <taxon>Sporidiobolaceae</taxon>
        <taxon>Rhodotorula</taxon>
    </lineage>
</organism>
<keyword evidence="3" id="KW-1185">Reference proteome</keyword>
<feature type="compositionally biased region" description="Low complexity" evidence="1">
    <location>
        <begin position="101"/>
        <end position="123"/>
    </location>
</feature>
<feature type="compositionally biased region" description="Low complexity" evidence="1">
    <location>
        <begin position="358"/>
        <end position="376"/>
    </location>
</feature>
<feature type="region of interest" description="Disordered" evidence="1">
    <location>
        <begin position="77"/>
        <end position="148"/>
    </location>
</feature>
<feature type="region of interest" description="Disordered" evidence="1">
    <location>
        <begin position="188"/>
        <end position="212"/>
    </location>
</feature>
<sequence length="424" mass="44639">MQGRGAGLSVLPNAQAGPSRPITFVLPPSPRIAEIVLPSSAGTPPVTPPAFDRSNPFAASPSGSSFFGRLSRRLSVGKSSLTRRNSSRSRTSETNMPRNVTFATTTTASRAESPAAAPASSTAHGSGVLPAPTALQGQKGSSALRLRRSLRVSGVKGLRRARSEGNAASPPRRIVAVAGENASAQLTRSATGGKLPARTSPAGLREHRQPEATDVTEIHSHLGSYYWSDTLGVCWDGRERVTPDPLFAQEQQYTSDADFVPAAMQHQAARVVYASTLSSFPPRPPLKPRAPELSPAAQIIADYRAQHGTLTPSVRSLSLEAPESAGNAALDSSSTCPPAASKRMDLDTETMPQERCAESPASTRSSASDAARLRFAYSDPTEHRLPDTALAAGGESDTSTEDESVVVSPDTVERSLRELASKRA</sequence>
<feature type="region of interest" description="Disordered" evidence="1">
    <location>
        <begin position="38"/>
        <end position="57"/>
    </location>
</feature>
<dbReference type="Proteomes" id="UP000237144">
    <property type="component" value="Unassembled WGS sequence"/>
</dbReference>
<protein>
    <submittedName>
        <fullName evidence="2">Uncharacterized protein</fullName>
    </submittedName>
</protein>
<feature type="region of interest" description="Disordered" evidence="1">
    <location>
        <begin position="321"/>
        <end position="424"/>
    </location>
</feature>
<proteinExistence type="predicted"/>
<gene>
    <name evidence="2" type="ORF">BMF94_3516</name>
</gene>
<dbReference type="EMBL" id="PJQD01000038">
    <property type="protein sequence ID" value="POY73183.1"/>
    <property type="molecule type" value="Genomic_DNA"/>
</dbReference>
<accession>A0A2S5B8S7</accession>